<name>A0A329QKV2_9BACL</name>
<reference evidence="2 3" key="1">
    <citation type="submission" date="2018-04" db="EMBL/GenBank/DDBJ databases">
        <title>Paenibacillus taichungensis Genome sequencing and assembly.</title>
        <authorList>
            <person name="Xu J."/>
            <person name="Rensing C."/>
            <person name="Mazhar H.S."/>
        </authorList>
    </citation>
    <scope>NUCLEOTIDE SEQUENCE [LARGE SCALE GENOMIC DNA]</scope>
    <source>
        <strain evidence="2 3">NC1</strain>
    </source>
</reference>
<proteinExistence type="predicted"/>
<sequence length="123" mass="14361">MDVFAEYLARIDNLGHRDRTEEVLEWIINKYPNLVPKIAWNQPMFTDHGTFIIGFSVSKHHLAMAPEKAGINHFSDEIAKAGYDHTKELVRIRWDGPVDFSLLERIIDFNITEKADCSTFWRK</sequence>
<gene>
    <name evidence="2" type="ORF">DC345_20980</name>
</gene>
<dbReference type="AlphaFoldDB" id="A0A329QKV2"/>
<protein>
    <submittedName>
        <fullName evidence="2">Iron chaperone</fullName>
    </submittedName>
</protein>
<comment type="caution">
    <text evidence="2">The sequence shown here is derived from an EMBL/GenBank/DDBJ whole genome shotgun (WGS) entry which is preliminary data.</text>
</comment>
<organism evidence="2 3">
    <name type="scientific">Paenibacillus taichungensis</name>
    <dbReference type="NCBI Taxonomy" id="484184"/>
    <lineage>
        <taxon>Bacteria</taxon>
        <taxon>Bacillati</taxon>
        <taxon>Bacillota</taxon>
        <taxon>Bacilli</taxon>
        <taxon>Bacillales</taxon>
        <taxon>Paenibacillaceae</taxon>
        <taxon>Paenibacillus</taxon>
    </lineage>
</organism>
<evidence type="ECO:0000313" key="2">
    <source>
        <dbReference type="EMBL" id="RAW12766.1"/>
    </source>
</evidence>
<dbReference type="SUPFAM" id="SSF159888">
    <property type="entry name" value="YdhG-like"/>
    <property type="match status" value="1"/>
</dbReference>
<dbReference type="InterPro" id="IPR014922">
    <property type="entry name" value="YdhG-like"/>
</dbReference>
<dbReference type="RefSeq" id="WP_113054747.1">
    <property type="nucleotide sequence ID" value="NZ_CP175536.1"/>
</dbReference>
<accession>A0A329QKV2</accession>
<dbReference type="Pfam" id="PF08818">
    <property type="entry name" value="DUF1801"/>
    <property type="match status" value="1"/>
</dbReference>
<feature type="domain" description="YdhG-like" evidence="1">
    <location>
        <begin position="16"/>
        <end position="111"/>
    </location>
</feature>
<evidence type="ECO:0000313" key="3">
    <source>
        <dbReference type="Proteomes" id="UP000250642"/>
    </source>
</evidence>
<dbReference type="Gene3D" id="3.90.1150.200">
    <property type="match status" value="1"/>
</dbReference>
<dbReference type="EMBL" id="QEVW01000014">
    <property type="protein sequence ID" value="RAW12766.1"/>
    <property type="molecule type" value="Genomic_DNA"/>
</dbReference>
<dbReference type="Proteomes" id="UP000250642">
    <property type="component" value="Unassembled WGS sequence"/>
</dbReference>
<evidence type="ECO:0000259" key="1">
    <source>
        <dbReference type="Pfam" id="PF08818"/>
    </source>
</evidence>